<keyword evidence="8" id="KW-0808">Transferase</keyword>
<keyword evidence="14" id="KW-0653">Protein transport</keyword>
<dbReference type="Gene3D" id="3.30.40.10">
    <property type="entry name" value="Zinc/RING finger domain, C3HC4 (zinc finger)"/>
    <property type="match status" value="1"/>
</dbReference>
<accession>A0A3S8V342</accession>
<keyword evidence="11 18" id="KW-0863">Zinc-finger</keyword>
<evidence type="ECO:0000256" key="8">
    <source>
        <dbReference type="ARBA" id="ARBA00022679"/>
    </source>
</evidence>
<name>A0A3S8V342_9APIC</name>
<keyword evidence="10" id="KW-0479">Metal-binding</keyword>
<evidence type="ECO:0000256" key="15">
    <source>
        <dbReference type="ARBA" id="ARBA00022989"/>
    </source>
</evidence>
<keyword evidence="12" id="KW-0833">Ubl conjugation pathway</keyword>
<evidence type="ECO:0000256" key="3">
    <source>
        <dbReference type="ARBA" id="ARBA00004906"/>
    </source>
</evidence>
<keyword evidence="15 19" id="KW-1133">Transmembrane helix</keyword>
<proteinExistence type="evidence at transcript level"/>
<keyword evidence="17" id="KW-0576">Peroxisome</keyword>
<evidence type="ECO:0000256" key="13">
    <source>
        <dbReference type="ARBA" id="ARBA00022833"/>
    </source>
</evidence>
<dbReference type="EC" id="2.3.2.27" evidence="5"/>
<evidence type="ECO:0000256" key="6">
    <source>
        <dbReference type="ARBA" id="ARBA00022448"/>
    </source>
</evidence>
<keyword evidence="6" id="KW-0813">Transport</keyword>
<evidence type="ECO:0000256" key="9">
    <source>
        <dbReference type="ARBA" id="ARBA00022692"/>
    </source>
</evidence>
<keyword evidence="13" id="KW-0862">Zinc</keyword>
<dbReference type="GO" id="GO:0061630">
    <property type="term" value="F:ubiquitin protein ligase activity"/>
    <property type="evidence" value="ECO:0007669"/>
    <property type="project" value="UniProtKB-EC"/>
</dbReference>
<evidence type="ECO:0000256" key="1">
    <source>
        <dbReference type="ARBA" id="ARBA00000900"/>
    </source>
</evidence>
<dbReference type="InterPro" id="IPR025654">
    <property type="entry name" value="PEX2/10"/>
</dbReference>
<dbReference type="PANTHER" id="PTHR23350:SF0">
    <property type="entry name" value="PEROXISOME BIOGENESIS FACTOR 10"/>
    <property type="match status" value="1"/>
</dbReference>
<dbReference type="PROSITE" id="PS50089">
    <property type="entry name" value="ZF_RING_2"/>
    <property type="match status" value="1"/>
</dbReference>
<evidence type="ECO:0000256" key="10">
    <source>
        <dbReference type="ARBA" id="ARBA00022723"/>
    </source>
</evidence>
<organism evidence="21">
    <name type="scientific">Nephromyces sp. MMRI</name>
    <dbReference type="NCBI Taxonomy" id="2496275"/>
    <lineage>
        <taxon>Eukaryota</taxon>
        <taxon>Sar</taxon>
        <taxon>Alveolata</taxon>
        <taxon>Apicomplexa</taxon>
        <taxon>Aconoidasida</taxon>
        <taxon>Nephromycida</taxon>
        <taxon>Nephromyces</taxon>
    </lineage>
</organism>
<evidence type="ECO:0000256" key="4">
    <source>
        <dbReference type="ARBA" id="ARBA00008704"/>
    </source>
</evidence>
<keyword evidence="7" id="KW-0962">Peroxisome biogenesis</keyword>
<sequence length="177" mass="20497">MKSKKIIITLLTTSFITSNLLRLNMVIFFWKQKYFTLSHRITGIKYISTEANSRSPNPENFQFLIKLILLQILASILTSISQLRNIQEFTSCDDPIEIENCESITSKFPSIHDKLTQNTWLENYIQCLLCYSPCLDPSACPCGHIYCWSCITKWSFEHLSCPTCRSSCLPQELIKLR</sequence>
<dbReference type="GO" id="GO:0005778">
    <property type="term" value="C:peroxisomal membrane"/>
    <property type="evidence" value="ECO:0007669"/>
    <property type="project" value="UniProtKB-SubCell"/>
</dbReference>
<evidence type="ECO:0000256" key="7">
    <source>
        <dbReference type="ARBA" id="ARBA00022593"/>
    </source>
</evidence>
<dbReference type="SMART" id="SM00184">
    <property type="entry name" value="RING"/>
    <property type="match status" value="1"/>
</dbReference>
<dbReference type="InterPro" id="IPR013083">
    <property type="entry name" value="Znf_RING/FYVE/PHD"/>
</dbReference>
<feature type="transmembrane region" description="Helical" evidence="19">
    <location>
        <begin position="6"/>
        <end position="30"/>
    </location>
</feature>
<dbReference type="Pfam" id="PF04757">
    <property type="entry name" value="Pex2_Pex12"/>
    <property type="match status" value="1"/>
</dbReference>
<evidence type="ECO:0000256" key="16">
    <source>
        <dbReference type="ARBA" id="ARBA00023136"/>
    </source>
</evidence>
<dbReference type="SUPFAM" id="SSF57850">
    <property type="entry name" value="RING/U-box"/>
    <property type="match status" value="1"/>
</dbReference>
<dbReference type="PANTHER" id="PTHR23350">
    <property type="entry name" value="PEROXISOME ASSEMBLY PROTEIN 10"/>
    <property type="match status" value="1"/>
</dbReference>
<dbReference type="GO" id="GO:0016558">
    <property type="term" value="P:protein import into peroxisome matrix"/>
    <property type="evidence" value="ECO:0007669"/>
    <property type="project" value="InterPro"/>
</dbReference>
<protein>
    <recommendedName>
        <fullName evidence="5">RING-type E3 ubiquitin transferase</fullName>
        <ecNumber evidence="5">2.3.2.27</ecNumber>
    </recommendedName>
</protein>
<evidence type="ECO:0000256" key="12">
    <source>
        <dbReference type="ARBA" id="ARBA00022786"/>
    </source>
</evidence>
<keyword evidence="16 19" id="KW-0472">Membrane</keyword>
<dbReference type="PROSITE" id="PS00518">
    <property type="entry name" value="ZF_RING_1"/>
    <property type="match status" value="1"/>
</dbReference>
<comment type="catalytic activity">
    <reaction evidence="1">
        <text>S-ubiquitinyl-[E2 ubiquitin-conjugating enzyme]-L-cysteine + [acceptor protein]-L-lysine = [E2 ubiquitin-conjugating enzyme]-L-cysteine + N(6)-ubiquitinyl-[acceptor protein]-L-lysine.</text>
        <dbReference type="EC" id="2.3.2.27"/>
    </reaction>
</comment>
<dbReference type="Pfam" id="PF13639">
    <property type="entry name" value="zf-RING_2"/>
    <property type="match status" value="1"/>
</dbReference>
<feature type="transmembrane region" description="Helical" evidence="19">
    <location>
        <begin position="63"/>
        <end position="83"/>
    </location>
</feature>
<reference evidence="21" key="1">
    <citation type="journal article" date="2018" name="Genome Biol. Evol.">
        <title>Nephromyces encodes a urate metabolism pathway and predicted peroxisomes, demonstrating these are not ancient losses of apicomplexans.</title>
        <authorList>
            <person name="Paight C."/>
            <person name="Slamovits C.H."/>
            <person name="Saffo M.B."/>
            <person name="Lane C.E."/>
        </authorList>
    </citation>
    <scope>NUCLEOTIDE SEQUENCE</scope>
    <source>
        <strain evidence="21">Neph41</strain>
    </source>
</reference>
<evidence type="ECO:0000256" key="2">
    <source>
        <dbReference type="ARBA" id="ARBA00004585"/>
    </source>
</evidence>
<feature type="domain" description="RING-type" evidence="20">
    <location>
        <begin position="127"/>
        <end position="165"/>
    </location>
</feature>
<comment type="pathway">
    <text evidence="3">Protein modification; protein ubiquitination.</text>
</comment>
<dbReference type="InterPro" id="IPR017907">
    <property type="entry name" value="Znf_RING_CS"/>
</dbReference>
<comment type="subcellular location">
    <subcellularLocation>
        <location evidence="2">Peroxisome membrane</location>
        <topology evidence="2">Multi-pass membrane protein</topology>
    </subcellularLocation>
</comment>
<dbReference type="InterPro" id="IPR006845">
    <property type="entry name" value="Pex_N"/>
</dbReference>
<evidence type="ECO:0000259" key="20">
    <source>
        <dbReference type="PROSITE" id="PS50089"/>
    </source>
</evidence>
<dbReference type="EMBL" id="MK265810">
    <property type="protein sequence ID" value="AZL94459.1"/>
    <property type="molecule type" value="mRNA"/>
</dbReference>
<evidence type="ECO:0000256" key="19">
    <source>
        <dbReference type="SAM" id="Phobius"/>
    </source>
</evidence>
<evidence type="ECO:0000256" key="14">
    <source>
        <dbReference type="ARBA" id="ARBA00022927"/>
    </source>
</evidence>
<evidence type="ECO:0000256" key="17">
    <source>
        <dbReference type="ARBA" id="ARBA00023140"/>
    </source>
</evidence>
<dbReference type="AlphaFoldDB" id="A0A3S8V342"/>
<dbReference type="GO" id="GO:0008270">
    <property type="term" value="F:zinc ion binding"/>
    <property type="evidence" value="ECO:0007669"/>
    <property type="project" value="UniProtKB-KW"/>
</dbReference>
<dbReference type="InterPro" id="IPR001841">
    <property type="entry name" value="Znf_RING"/>
</dbReference>
<evidence type="ECO:0000256" key="5">
    <source>
        <dbReference type="ARBA" id="ARBA00012483"/>
    </source>
</evidence>
<keyword evidence="9 19" id="KW-0812">Transmembrane</keyword>
<comment type="similarity">
    <text evidence="4">Belongs to the pex2/pex10/pex12 family.</text>
</comment>
<evidence type="ECO:0000256" key="18">
    <source>
        <dbReference type="PROSITE-ProRule" id="PRU00175"/>
    </source>
</evidence>
<evidence type="ECO:0000313" key="21">
    <source>
        <dbReference type="EMBL" id="AZL94459.1"/>
    </source>
</evidence>
<evidence type="ECO:0000256" key="11">
    <source>
        <dbReference type="ARBA" id="ARBA00022771"/>
    </source>
</evidence>